<dbReference type="SUPFAM" id="SSF56801">
    <property type="entry name" value="Acetyl-CoA synthetase-like"/>
    <property type="match status" value="2"/>
</dbReference>
<accession>A0A7S2SHP7</accession>
<dbReference type="InterPro" id="IPR036736">
    <property type="entry name" value="ACP-like_sf"/>
</dbReference>
<dbReference type="GO" id="GO:0043041">
    <property type="term" value="P:amino acid activation for nonribosomal peptide biosynthetic process"/>
    <property type="evidence" value="ECO:0007669"/>
    <property type="project" value="TreeGrafter"/>
</dbReference>
<feature type="domain" description="Carrier" evidence="5">
    <location>
        <begin position="959"/>
        <end position="1034"/>
    </location>
</feature>
<keyword evidence="3" id="KW-0436">Ligase</keyword>
<dbReference type="NCBIfam" id="NF003417">
    <property type="entry name" value="PRK04813.1"/>
    <property type="match status" value="2"/>
</dbReference>
<dbReference type="Pfam" id="PF00501">
    <property type="entry name" value="AMP-binding"/>
    <property type="match status" value="2"/>
</dbReference>
<dbReference type="InterPro" id="IPR010071">
    <property type="entry name" value="AA_adenyl_dom"/>
</dbReference>
<dbReference type="PANTHER" id="PTHR45527:SF1">
    <property type="entry name" value="FATTY ACID SYNTHASE"/>
    <property type="match status" value="1"/>
</dbReference>
<evidence type="ECO:0000256" key="1">
    <source>
        <dbReference type="ARBA" id="ARBA00022450"/>
    </source>
</evidence>
<dbReference type="PROSITE" id="PS00455">
    <property type="entry name" value="AMP_BINDING"/>
    <property type="match status" value="2"/>
</dbReference>
<dbReference type="InterPro" id="IPR025110">
    <property type="entry name" value="AMP-bd_C"/>
</dbReference>
<dbReference type="FunFam" id="3.40.50.12780:FF:000012">
    <property type="entry name" value="Non-ribosomal peptide synthetase"/>
    <property type="match status" value="1"/>
</dbReference>
<proteinExistence type="inferred from homology"/>
<dbReference type="NCBIfam" id="TIGR01733">
    <property type="entry name" value="AA-adenyl-dom"/>
    <property type="match status" value="2"/>
</dbReference>
<dbReference type="FunFam" id="1.10.1200.10:FF:000005">
    <property type="entry name" value="Nonribosomal peptide synthetase 1"/>
    <property type="match status" value="1"/>
</dbReference>
<dbReference type="SUPFAM" id="SSF47336">
    <property type="entry name" value="ACP-like"/>
    <property type="match status" value="2"/>
</dbReference>
<dbReference type="InterPro" id="IPR001242">
    <property type="entry name" value="Condensation_dom"/>
</dbReference>
<feature type="domain" description="Carrier" evidence="5">
    <location>
        <begin position="1981"/>
        <end position="2056"/>
    </location>
</feature>
<dbReference type="InterPro" id="IPR020845">
    <property type="entry name" value="AMP-binding_CS"/>
</dbReference>
<dbReference type="InterPro" id="IPR045851">
    <property type="entry name" value="AMP-bd_C_sf"/>
</dbReference>
<dbReference type="Gene3D" id="3.30.559.30">
    <property type="entry name" value="Nonribosomal peptide synthetase, condensation domain"/>
    <property type="match status" value="2"/>
</dbReference>
<evidence type="ECO:0000256" key="2">
    <source>
        <dbReference type="ARBA" id="ARBA00022553"/>
    </source>
</evidence>
<reference evidence="6" key="1">
    <citation type="submission" date="2021-01" db="EMBL/GenBank/DDBJ databases">
        <authorList>
            <person name="Corre E."/>
            <person name="Pelletier E."/>
            <person name="Niang G."/>
            <person name="Scheremetjew M."/>
            <person name="Finn R."/>
            <person name="Kale V."/>
            <person name="Holt S."/>
            <person name="Cochrane G."/>
            <person name="Meng A."/>
            <person name="Brown T."/>
            <person name="Cohen L."/>
        </authorList>
    </citation>
    <scope>NUCLEOTIDE SEQUENCE</scope>
    <source>
        <strain evidence="6">NY070348D</strain>
    </source>
</reference>
<dbReference type="Gene3D" id="1.10.1200.10">
    <property type="entry name" value="ACP-like"/>
    <property type="match status" value="2"/>
</dbReference>
<dbReference type="CDD" id="cd05930">
    <property type="entry name" value="A_NRPS"/>
    <property type="match status" value="2"/>
</dbReference>
<protein>
    <recommendedName>
        <fullName evidence="5">Carrier domain-containing protein</fullName>
    </recommendedName>
</protein>
<dbReference type="Gene3D" id="2.30.38.10">
    <property type="entry name" value="Luciferase, Domain 3"/>
    <property type="match status" value="2"/>
</dbReference>
<dbReference type="EMBL" id="HBHK01022056">
    <property type="protein sequence ID" value="CAD9699729.1"/>
    <property type="molecule type" value="Transcribed_RNA"/>
</dbReference>
<name>A0A7S2SHP7_9STRA</name>
<evidence type="ECO:0000256" key="3">
    <source>
        <dbReference type="ARBA" id="ARBA00022598"/>
    </source>
</evidence>
<dbReference type="GO" id="GO:0016874">
    <property type="term" value="F:ligase activity"/>
    <property type="evidence" value="ECO:0007669"/>
    <property type="project" value="UniProtKB-KW"/>
</dbReference>
<dbReference type="Pfam" id="PF00550">
    <property type="entry name" value="PP-binding"/>
    <property type="match status" value="2"/>
</dbReference>
<evidence type="ECO:0000259" key="5">
    <source>
        <dbReference type="PROSITE" id="PS50075"/>
    </source>
</evidence>
<dbReference type="InterPro" id="IPR010080">
    <property type="entry name" value="Thioester_reductase-like_dom"/>
</dbReference>
<dbReference type="Pfam" id="PF13193">
    <property type="entry name" value="AMP-binding_C"/>
    <property type="match status" value="2"/>
</dbReference>
<dbReference type="Gene3D" id="3.40.50.980">
    <property type="match status" value="4"/>
</dbReference>
<dbReference type="InterPro" id="IPR036291">
    <property type="entry name" value="NAD(P)-bd_dom_sf"/>
</dbReference>
<dbReference type="PROSITE" id="PS50075">
    <property type="entry name" value="CARRIER"/>
    <property type="match status" value="2"/>
</dbReference>
<dbReference type="Gene3D" id="3.30.559.10">
    <property type="entry name" value="Chloramphenicol acetyltransferase-like domain"/>
    <property type="match status" value="2"/>
</dbReference>
<evidence type="ECO:0000256" key="4">
    <source>
        <dbReference type="ARBA" id="ARBA00029454"/>
    </source>
</evidence>
<dbReference type="GO" id="GO:0031177">
    <property type="term" value="F:phosphopantetheine binding"/>
    <property type="evidence" value="ECO:0007669"/>
    <property type="project" value="InterPro"/>
</dbReference>
<dbReference type="InterPro" id="IPR023213">
    <property type="entry name" value="CAT-like_dom_sf"/>
</dbReference>
<dbReference type="InterPro" id="IPR009081">
    <property type="entry name" value="PP-bd_ACP"/>
</dbReference>
<sequence length="2453" mass="272592">MTINTMHGEEVTIRTVASKDQGVVQMHSAQENIYFDDLRKANSTYTLGFHSEARETCSIETLSQAIQLLAAHADIFKISIDQQHGIPQQTFSKALAPRVIEKSFDAQLEFDQWAQEHCNRRVGSTSISDGVFALVQVDGSRYLFTCVHHLFLDGYGCFLLHEWVHRIAVQLGEAPKAVDQMLASIPSFRECIEHQDSYMHNECCTKDRVYWDGFAKANAVTRLPRYYTSDETRPQGLVQVDLSPEMVNKVNGFCDGSNVRFAALFEALTAIYFQRTIFDLEGDVVLQTVSHGRPRGNRAIGMASNPLFMRCPVRGSFESTMEAIMANMKECFEHRQFPVSHVARLNPDFANPDIVVNVLPSPVGHENQVIRTPTLFISQEEEYGFHLNVYGWTSGNISLSLSYSQDCFLENEANAVLERLVYMATQVLENQFLAIDDIQLVNGQEHDLVASYAMGPVESYDRRAAHDIFEDQVRMLPDEIALVYDDLDLTFQELNECANELAHKLIELDCGKFVGMYLDRGLETVISMFAIMKAGAAYVPISPEYPADRTQFIIEDTCMKVLLTHGHYFDQFTSVNVQLVDVQEDFGSYPSDDLFSGVTVDDFSYVLYTSGTTGRPKGVIATHRNIAHLVHHKNRSFFEGVDDVVPAVLGFAAYTFDACVMETMCSLLNGYPLIICTPDERRNPSMLEDLIQRQEVTFAFFNPKFAEALPLSTLRGLRTLWVGGEATSMAAALEMSTVCNVANLYGPTECTVYATQHIFQTGDVLNTNIGRPITNMETFVVDKTGHLAPVGVVGELLIGGAGVASGYINRPDLTDEKFVKTRFLSQQFGMVYRTGDQVRWLPNGELEFLGRIDQQVKIRGFRIELGEVESALLTVDGVIQAVAVATRGAIDAYVVTMDSVTGANQILTQAAKILPDYMVPSTVTFIEFVPTTVNGKVDFRALPAIEDDVSQKTGTPYVAPGTVLESQLCEIWCRVLGKKQVGINDSFFQLGGTSIDAIKVVGVIREELSLVVTVSDIFDLKTVGSIALKTGGESACTSVELIPRAGPGSAVDKLSFGQERCLFIESLANGTNAYHIPFGFVLAQDICMEALENAINFMIERHHVLRTVYNPDMTQSVLSEWVFSIETVDLEQVSAFANVPFELSHSLPLRACVYEDSDSVARLLVVIHHIAFDGWSVEIFLNELALAYESYSKEQSPELESMQIQYSDFAVWERDVIEDSTEAIGYWTAQLTGYENLNLLTDKPRPSQQDYAGANVDCILPSTFANALRELAQSEETTLFSVLISAWYLVLNKTCNQQDLIIGTPTANRQHPQTHGLIGYFVNTLALRVLVDQECSVADFIAEVNGTVQDAKEYEQLPFDQIVDALGIERDQSRNAVFQVLFGYNQQSETSFPFGELSTTEDSEWSPAKFDLTFNILDDGNTLNLSMNYATSLFNESSVNRMLERYRFVLEQMVSSFDVKVKDISILMPEERGLIMNTFSVGEKLDVFTDSQTSHGLFEARVQTQPNAVAVVYEGVRLTYAELNMRANALARKLVDLDCGKMVGLCLDRSLEMVISMLAVQKAGGAYVPISPEYPAERTKFIIEDTGMSVIITHGEFVSRFQNVQVVVANEIGDFPTDNLDVEVSETDLAYVIYTSGTTGNPKGVMLTHKNLANYARSHCEMFLSNGPKIQLAFASYTFDVSVMEVFGGLLNGQTVVVASELQKKDPTLLAKLLHEEHVDWAQIPPKLLEAIPPATVARLNTITVGGESCNLKTMEEMAATKMMVNLYGPTEATINSTWHVFKSGDANNNIGRPLYNAYAYVVDAFGDLAPVGVPGELVVGGTCVAVGYLNRPELTSEKFIANPFDAAACPRLYKTGDVCRWLENGDIEFLGRNDFQIKLNGFRIELQEIENVISAIDGVQLGVVVVHEKKYLDAYVIASPEQVSAEQIQEELAKQLPEYMIPSTITFMEELPYTIAGKMDMRALPLPDRAGAQKGETFVAPTSDLEKDLCAIWQRALGAEAIGVTDDFFRSGGTSLTAIRIQAEMNVAFGCDVSLKSMFEAKTIRKLIQTVCGDVVDVDDEASKVDLKADVQAFSDNASSSECKWEQKTSEVVLLTGATGLLGAYILYQLVTRDNLPKRVHCIVRASNNESAEARLVKKLKECGLHFEGVLDRVTAWAGDIAEETSMGLAAEDYEKLAKTVDTVIHSAAYVNHMLEYEHHRATNVVGTKNIIDFCKAETEKRLAHVSSTSVNPTINRLVKETESIDEFDEVITNGYCQSKWVAEQIVQRAGIPAIIFRPGEMGCDSTRKHFWSKTDALRLCLQMCFDIGSYPVEFRDRLIEFTPADLAAKSIVCVVDSADLDKKLTVNVSNPKQGVTFKEFFQGLGIEESCTWYESICKLEGQDEELANIRMYYDFFLNSDAFKSMVQPGATFPKHLHCNELLLSMLPESVVDEYEQGVSELLLKHLTTYKK</sequence>
<dbReference type="Gene3D" id="3.30.300.30">
    <property type="match status" value="2"/>
</dbReference>
<gene>
    <name evidence="6" type="ORF">QSP1433_LOCUS14014</name>
</gene>
<dbReference type="Pfam" id="PF00668">
    <property type="entry name" value="Condensation"/>
    <property type="match status" value="2"/>
</dbReference>
<dbReference type="GO" id="GO:0044550">
    <property type="term" value="P:secondary metabolite biosynthetic process"/>
    <property type="evidence" value="ECO:0007669"/>
    <property type="project" value="TreeGrafter"/>
</dbReference>
<dbReference type="SUPFAM" id="SSF52777">
    <property type="entry name" value="CoA-dependent acyltransferases"/>
    <property type="match status" value="4"/>
</dbReference>
<organism evidence="6">
    <name type="scientific">Mucochytrium quahogii</name>
    <dbReference type="NCBI Taxonomy" id="96639"/>
    <lineage>
        <taxon>Eukaryota</taxon>
        <taxon>Sar</taxon>
        <taxon>Stramenopiles</taxon>
        <taxon>Bigyra</taxon>
        <taxon>Labyrinthulomycetes</taxon>
        <taxon>Thraustochytrida</taxon>
        <taxon>Thraustochytriidae</taxon>
        <taxon>Mucochytrium</taxon>
    </lineage>
</organism>
<evidence type="ECO:0000313" key="6">
    <source>
        <dbReference type="EMBL" id="CAD9699729.1"/>
    </source>
</evidence>
<dbReference type="CDD" id="cd19531">
    <property type="entry name" value="LCL_NRPS-like"/>
    <property type="match status" value="1"/>
</dbReference>
<dbReference type="NCBIfam" id="TIGR01746">
    <property type="entry name" value="Thioester-redct"/>
    <property type="match status" value="1"/>
</dbReference>
<comment type="similarity">
    <text evidence="4">Belongs to the NRP synthetase family.</text>
</comment>
<keyword evidence="1" id="KW-0596">Phosphopantetheine</keyword>
<dbReference type="PANTHER" id="PTHR45527">
    <property type="entry name" value="NONRIBOSOMAL PEPTIDE SYNTHETASE"/>
    <property type="match status" value="1"/>
</dbReference>
<dbReference type="InterPro" id="IPR020806">
    <property type="entry name" value="PKS_PP-bd"/>
</dbReference>
<dbReference type="SMART" id="SM00823">
    <property type="entry name" value="PKS_PP"/>
    <property type="match status" value="2"/>
</dbReference>
<dbReference type="Gene3D" id="3.40.50.720">
    <property type="entry name" value="NAD(P)-binding Rossmann-like Domain"/>
    <property type="match status" value="1"/>
</dbReference>
<keyword evidence="2" id="KW-0597">Phosphoprotein</keyword>
<dbReference type="FunFam" id="3.40.50.980:FF:000001">
    <property type="entry name" value="Non-ribosomal peptide synthetase"/>
    <property type="match status" value="2"/>
</dbReference>
<dbReference type="InterPro" id="IPR000873">
    <property type="entry name" value="AMP-dep_synth/lig_dom"/>
</dbReference>
<dbReference type="Pfam" id="PF07993">
    <property type="entry name" value="NAD_binding_4"/>
    <property type="match status" value="1"/>
</dbReference>
<dbReference type="SUPFAM" id="SSF51735">
    <property type="entry name" value="NAD(P)-binding Rossmann-fold domains"/>
    <property type="match status" value="1"/>
</dbReference>
<dbReference type="InterPro" id="IPR013120">
    <property type="entry name" value="FAR_NAD-bd"/>
</dbReference>
<dbReference type="GO" id="GO:0005737">
    <property type="term" value="C:cytoplasm"/>
    <property type="evidence" value="ECO:0007669"/>
    <property type="project" value="TreeGrafter"/>
</dbReference>